<dbReference type="AlphaFoldDB" id="A0A1E3PRP1"/>
<protein>
    <submittedName>
        <fullName evidence="3">Uncharacterized protein</fullName>
    </submittedName>
</protein>
<gene>
    <name evidence="3" type="ORF">NADFUDRAFT_39365</name>
</gene>
<dbReference type="EMBL" id="KV454406">
    <property type="protein sequence ID" value="ODQ67958.1"/>
    <property type="molecule type" value="Genomic_DNA"/>
</dbReference>
<evidence type="ECO:0000256" key="2">
    <source>
        <dbReference type="SAM" id="Phobius"/>
    </source>
</evidence>
<dbReference type="Proteomes" id="UP000095009">
    <property type="component" value="Unassembled WGS sequence"/>
</dbReference>
<accession>A0A1E3PRP1</accession>
<evidence type="ECO:0000313" key="4">
    <source>
        <dbReference type="Proteomes" id="UP000095009"/>
    </source>
</evidence>
<keyword evidence="4" id="KW-1185">Reference proteome</keyword>
<sequence length="368" mass="40977">MAFSALVFKYINTISWPEPVMPISVSSAIPKSRSLSSKSNSIKPACHESNFSSSPETPTIYPGKAILSTGHGASLPPALCCESANISYHNNSKELVQVSHQPPGIHEVCNFYKGNNCVEDSALTLTRINSFCSTIVNLDNDTISIKVNEPEINMNFNVCINTNVDQDRPEMYFLEETDEAKYQIVSDNDDDGLDSDEECILNDIMDSQIDYMSVTTNVTSCHNDDSGTLTLVDSSDYGDRSSNAKRLDYYRAFSIRSKQISMTHKVSVVLFVILVAFKHRGSRRRMITIVQKLTQDLVDKTIKTASIFTQARYFVRKRLPVALRSESKNIMSPIRGLKVLKKGPSSTPSNIGDWNDQGPSSMKLGWMI</sequence>
<feature type="transmembrane region" description="Helical" evidence="2">
    <location>
        <begin position="260"/>
        <end position="277"/>
    </location>
</feature>
<name>A0A1E3PRP1_9ASCO</name>
<reference evidence="3 4" key="1">
    <citation type="journal article" date="2016" name="Proc. Natl. Acad. Sci. U.S.A.">
        <title>Comparative genomics of biotechnologically important yeasts.</title>
        <authorList>
            <person name="Riley R."/>
            <person name="Haridas S."/>
            <person name="Wolfe K.H."/>
            <person name="Lopes M.R."/>
            <person name="Hittinger C.T."/>
            <person name="Goeker M."/>
            <person name="Salamov A.A."/>
            <person name="Wisecaver J.H."/>
            <person name="Long T.M."/>
            <person name="Calvey C.H."/>
            <person name="Aerts A.L."/>
            <person name="Barry K.W."/>
            <person name="Choi C."/>
            <person name="Clum A."/>
            <person name="Coughlan A.Y."/>
            <person name="Deshpande S."/>
            <person name="Douglass A.P."/>
            <person name="Hanson S.J."/>
            <person name="Klenk H.-P."/>
            <person name="LaButti K.M."/>
            <person name="Lapidus A."/>
            <person name="Lindquist E.A."/>
            <person name="Lipzen A.M."/>
            <person name="Meier-Kolthoff J.P."/>
            <person name="Ohm R.A."/>
            <person name="Otillar R.P."/>
            <person name="Pangilinan J.L."/>
            <person name="Peng Y."/>
            <person name="Rokas A."/>
            <person name="Rosa C.A."/>
            <person name="Scheuner C."/>
            <person name="Sibirny A.A."/>
            <person name="Slot J.C."/>
            <person name="Stielow J.B."/>
            <person name="Sun H."/>
            <person name="Kurtzman C.P."/>
            <person name="Blackwell M."/>
            <person name="Grigoriev I.V."/>
            <person name="Jeffries T.W."/>
        </authorList>
    </citation>
    <scope>NUCLEOTIDE SEQUENCE [LARGE SCALE GENOMIC DNA]</scope>
    <source>
        <strain evidence="3 4">DSM 6958</strain>
    </source>
</reference>
<feature type="compositionally biased region" description="Low complexity" evidence="1">
    <location>
        <begin position="34"/>
        <end position="44"/>
    </location>
</feature>
<keyword evidence="2" id="KW-0472">Membrane</keyword>
<organism evidence="3 4">
    <name type="scientific">Nadsonia fulvescens var. elongata DSM 6958</name>
    <dbReference type="NCBI Taxonomy" id="857566"/>
    <lineage>
        <taxon>Eukaryota</taxon>
        <taxon>Fungi</taxon>
        <taxon>Dikarya</taxon>
        <taxon>Ascomycota</taxon>
        <taxon>Saccharomycotina</taxon>
        <taxon>Dipodascomycetes</taxon>
        <taxon>Dipodascales</taxon>
        <taxon>Dipodascales incertae sedis</taxon>
        <taxon>Nadsonia</taxon>
    </lineage>
</organism>
<keyword evidence="2" id="KW-1133">Transmembrane helix</keyword>
<proteinExistence type="predicted"/>
<evidence type="ECO:0000313" key="3">
    <source>
        <dbReference type="EMBL" id="ODQ67958.1"/>
    </source>
</evidence>
<keyword evidence="2" id="KW-0812">Transmembrane</keyword>
<feature type="region of interest" description="Disordered" evidence="1">
    <location>
        <begin position="34"/>
        <end position="57"/>
    </location>
</feature>
<evidence type="ECO:0000256" key="1">
    <source>
        <dbReference type="SAM" id="MobiDB-lite"/>
    </source>
</evidence>